<sequence length="358" mass="42006">QSVIPYCDFLERVSVRMTTMVFHFFEKYIRDCVKCIFASQREVSFMISKYRRSIILTTVHEILRNGGSREDTIKRKKMRGKVIPSTYTASYQSFAITYFYPHILRLLTINILLRETDIFSYIYQQIIFVVSLCRSLRELQRNKTLPGAITFFMLVELYRRCVYATWTKTEEPDRASLSTFFHVLITSGLRGSGRVVWCKEHVITRSSFSLFRVPHRCLPQRSVRVEEIQRSPLCAINALFAQSIPPTYLLPLTQSYSPLYRVNQSNGEGRRNEGWLKQERRRAQEGEILCIYMYVYNICICSTDQPVSHPANRATIIDWTLSSYRSALICVHRFVDKRSRRVWSARKKNQGGKMKLCT</sequence>
<evidence type="ECO:0000313" key="1">
    <source>
        <dbReference type="EMBL" id="KYQ60695.1"/>
    </source>
</evidence>
<reference evidence="1 2" key="1">
    <citation type="submission" date="2015-09" db="EMBL/GenBank/DDBJ databases">
        <title>Trachymyrmex zeteki WGS genome.</title>
        <authorList>
            <person name="Nygaard S."/>
            <person name="Hu H."/>
            <person name="Boomsma J."/>
            <person name="Zhang G."/>
        </authorList>
    </citation>
    <scope>NUCLEOTIDE SEQUENCE [LARGE SCALE GENOMIC DNA]</scope>
    <source>
        <strain evidence="1">Tzet28-1</strain>
        <tissue evidence="1">Whole body</tissue>
    </source>
</reference>
<keyword evidence="2" id="KW-1185">Reference proteome</keyword>
<proteinExistence type="predicted"/>
<dbReference type="Proteomes" id="UP000075809">
    <property type="component" value="Unassembled WGS sequence"/>
</dbReference>
<dbReference type="AlphaFoldDB" id="A0A151XK66"/>
<organism evidence="1 2">
    <name type="scientific">Mycetomoellerius zeteki</name>
    <dbReference type="NCBI Taxonomy" id="64791"/>
    <lineage>
        <taxon>Eukaryota</taxon>
        <taxon>Metazoa</taxon>
        <taxon>Ecdysozoa</taxon>
        <taxon>Arthropoda</taxon>
        <taxon>Hexapoda</taxon>
        <taxon>Insecta</taxon>
        <taxon>Pterygota</taxon>
        <taxon>Neoptera</taxon>
        <taxon>Endopterygota</taxon>
        <taxon>Hymenoptera</taxon>
        <taxon>Apocrita</taxon>
        <taxon>Aculeata</taxon>
        <taxon>Formicoidea</taxon>
        <taxon>Formicidae</taxon>
        <taxon>Myrmicinae</taxon>
        <taxon>Mycetomoellerius</taxon>
    </lineage>
</organism>
<gene>
    <name evidence="1" type="ORF">ALC60_00320</name>
</gene>
<accession>A0A151XK66</accession>
<dbReference type="EMBL" id="KQ982052">
    <property type="protein sequence ID" value="KYQ60695.1"/>
    <property type="molecule type" value="Genomic_DNA"/>
</dbReference>
<name>A0A151XK66_9HYME</name>
<evidence type="ECO:0000313" key="2">
    <source>
        <dbReference type="Proteomes" id="UP000075809"/>
    </source>
</evidence>
<feature type="non-terminal residue" evidence="1">
    <location>
        <position position="1"/>
    </location>
</feature>
<protein>
    <submittedName>
        <fullName evidence="1">Uncharacterized protein</fullName>
    </submittedName>
</protein>